<organism evidence="1 2">
    <name type="scientific">Colletotrichum truncatum</name>
    <name type="common">Anthracnose fungus</name>
    <name type="synonym">Colletotrichum capsici</name>
    <dbReference type="NCBI Taxonomy" id="5467"/>
    <lineage>
        <taxon>Eukaryota</taxon>
        <taxon>Fungi</taxon>
        <taxon>Dikarya</taxon>
        <taxon>Ascomycota</taxon>
        <taxon>Pezizomycotina</taxon>
        <taxon>Sordariomycetes</taxon>
        <taxon>Hypocreomycetidae</taxon>
        <taxon>Glomerellales</taxon>
        <taxon>Glomerellaceae</taxon>
        <taxon>Colletotrichum</taxon>
        <taxon>Colletotrichum truncatum species complex</taxon>
    </lineage>
</organism>
<evidence type="ECO:0000313" key="1">
    <source>
        <dbReference type="EMBL" id="KAL0937118.1"/>
    </source>
</evidence>
<protein>
    <submittedName>
        <fullName evidence="1">Uncharacterized protein</fullName>
    </submittedName>
</protein>
<comment type="caution">
    <text evidence="1">The sequence shown here is derived from an EMBL/GenBank/DDBJ whole genome shotgun (WGS) entry which is preliminary data.</text>
</comment>
<sequence length="96" mass="10702">MNQQQQKQQNKTSGTQPVDKVTKAGGNCSKTVDPIIKVIQRPRRIPKKRLGDASTLDTADDDKYDDAWLPEYGDGVSTDKIVGDDWVEVKKPTSTR</sequence>
<dbReference type="Proteomes" id="UP000805649">
    <property type="component" value="Unassembled WGS sequence"/>
</dbReference>
<name>A0ACC3YYS8_COLTU</name>
<gene>
    <name evidence="1" type="ORF">CTRU02_206849</name>
</gene>
<dbReference type="EMBL" id="VUJX02000004">
    <property type="protein sequence ID" value="KAL0937118.1"/>
    <property type="molecule type" value="Genomic_DNA"/>
</dbReference>
<proteinExistence type="predicted"/>
<reference evidence="1 2" key="1">
    <citation type="journal article" date="2020" name="Phytopathology">
        <title>Genome Sequence Resources of Colletotrichum truncatum, C. plurivorum, C. musicola, and C. sojae: Four Species Pathogenic to Soybean (Glycine max).</title>
        <authorList>
            <person name="Rogerio F."/>
            <person name="Boufleur T.R."/>
            <person name="Ciampi-Guillardi M."/>
            <person name="Sukno S.A."/>
            <person name="Thon M.R."/>
            <person name="Massola Junior N.S."/>
            <person name="Baroncelli R."/>
        </authorList>
    </citation>
    <scope>NUCLEOTIDE SEQUENCE [LARGE SCALE GENOMIC DNA]</scope>
    <source>
        <strain evidence="1 2">CMES1059</strain>
    </source>
</reference>
<keyword evidence="2" id="KW-1185">Reference proteome</keyword>
<evidence type="ECO:0000313" key="2">
    <source>
        <dbReference type="Proteomes" id="UP000805649"/>
    </source>
</evidence>
<accession>A0ACC3YYS8</accession>